<proteinExistence type="predicted"/>
<dbReference type="InterPro" id="IPR020846">
    <property type="entry name" value="MFS_dom"/>
</dbReference>
<dbReference type="AlphaFoldDB" id="A0A9Q8PL05"/>
<gene>
    <name evidence="8" type="ORF">CLAFUR5_13794</name>
</gene>
<feature type="domain" description="Major facilitator superfamily (MFS) profile" evidence="7">
    <location>
        <begin position="59"/>
        <end position="476"/>
    </location>
</feature>
<feature type="transmembrane region" description="Helical" evidence="6">
    <location>
        <begin position="182"/>
        <end position="201"/>
    </location>
</feature>
<feature type="transmembrane region" description="Helical" evidence="6">
    <location>
        <begin position="55"/>
        <end position="72"/>
    </location>
</feature>
<feature type="transmembrane region" description="Helical" evidence="6">
    <location>
        <begin position="150"/>
        <end position="170"/>
    </location>
</feature>
<evidence type="ECO:0000313" key="8">
    <source>
        <dbReference type="EMBL" id="UJO24403.1"/>
    </source>
</evidence>
<dbReference type="Proteomes" id="UP000756132">
    <property type="component" value="Chromosome 12"/>
</dbReference>
<evidence type="ECO:0000259" key="7">
    <source>
        <dbReference type="PROSITE" id="PS50850"/>
    </source>
</evidence>
<evidence type="ECO:0000256" key="6">
    <source>
        <dbReference type="SAM" id="Phobius"/>
    </source>
</evidence>
<dbReference type="Pfam" id="PF07690">
    <property type="entry name" value="MFS_1"/>
    <property type="match status" value="1"/>
</dbReference>
<evidence type="ECO:0000313" key="9">
    <source>
        <dbReference type="Proteomes" id="UP000756132"/>
    </source>
</evidence>
<keyword evidence="5 6" id="KW-0472">Membrane</keyword>
<feature type="transmembrane region" description="Helical" evidence="6">
    <location>
        <begin position="448"/>
        <end position="469"/>
    </location>
</feature>
<dbReference type="PANTHER" id="PTHR43791">
    <property type="entry name" value="PERMEASE-RELATED"/>
    <property type="match status" value="1"/>
</dbReference>
<feature type="transmembrane region" description="Helical" evidence="6">
    <location>
        <begin position="124"/>
        <end position="144"/>
    </location>
</feature>
<keyword evidence="9" id="KW-1185">Reference proteome</keyword>
<dbReference type="PANTHER" id="PTHR43791:SF92">
    <property type="entry name" value="AGL026WP"/>
    <property type="match status" value="1"/>
</dbReference>
<dbReference type="RefSeq" id="XP_047768769.1">
    <property type="nucleotide sequence ID" value="XM_047912942.1"/>
</dbReference>
<accession>A0A9Q8PL05</accession>
<dbReference type="OrthoDB" id="2250022at2759"/>
<dbReference type="EMBL" id="CP090174">
    <property type="protein sequence ID" value="UJO24403.1"/>
    <property type="molecule type" value="Genomic_DNA"/>
</dbReference>
<dbReference type="PROSITE" id="PS50850">
    <property type="entry name" value="MFS"/>
    <property type="match status" value="1"/>
</dbReference>
<dbReference type="GO" id="GO:0016020">
    <property type="term" value="C:membrane"/>
    <property type="evidence" value="ECO:0007669"/>
    <property type="project" value="UniProtKB-SubCell"/>
</dbReference>
<dbReference type="SUPFAM" id="SSF103473">
    <property type="entry name" value="MFS general substrate transporter"/>
    <property type="match status" value="1"/>
</dbReference>
<name>A0A9Q8PL05_PASFU</name>
<dbReference type="InterPro" id="IPR011701">
    <property type="entry name" value="MFS"/>
</dbReference>
<dbReference type="Gene3D" id="1.20.1250.20">
    <property type="entry name" value="MFS general substrate transporter like domains"/>
    <property type="match status" value="2"/>
</dbReference>
<reference evidence="8" key="2">
    <citation type="journal article" date="2022" name="Microb. Genom.">
        <title>A chromosome-scale genome assembly of the tomato pathogen Cladosporium fulvum reveals a compartmentalized genome architecture and the presence of a dispensable chromosome.</title>
        <authorList>
            <person name="Zaccaron A.Z."/>
            <person name="Chen L.H."/>
            <person name="Samaras A."/>
            <person name="Stergiopoulos I."/>
        </authorList>
    </citation>
    <scope>NUCLEOTIDE SEQUENCE</scope>
    <source>
        <strain evidence="8">Race5_Kim</strain>
    </source>
</reference>
<feature type="transmembrane region" description="Helical" evidence="6">
    <location>
        <begin position="221"/>
        <end position="241"/>
    </location>
</feature>
<organism evidence="8 9">
    <name type="scientific">Passalora fulva</name>
    <name type="common">Tomato leaf mold</name>
    <name type="synonym">Cladosporium fulvum</name>
    <dbReference type="NCBI Taxonomy" id="5499"/>
    <lineage>
        <taxon>Eukaryota</taxon>
        <taxon>Fungi</taxon>
        <taxon>Dikarya</taxon>
        <taxon>Ascomycota</taxon>
        <taxon>Pezizomycotina</taxon>
        <taxon>Dothideomycetes</taxon>
        <taxon>Dothideomycetidae</taxon>
        <taxon>Mycosphaerellales</taxon>
        <taxon>Mycosphaerellaceae</taxon>
        <taxon>Fulvia</taxon>
    </lineage>
</organism>
<feature type="transmembrane region" description="Helical" evidence="6">
    <location>
        <begin position="383"/>
        <end position="403"/>
    </location>
</feature>
<evidence type="ECO:0000256" key="5">
    <source>
        <dbReference type="ARBA" id="ARBA00023136"/>
    </source>
</evidence>
<dbReference type="FunFam" id="1.20.1250.20:FF:000057">
    <property type="entry name" value="MFS general substrate transporter"/>
    <property type="match status" value="1"/>
</dbReference>
<evidence type="ECO:0000256" key="3">
    <source>
        <dbReference type="ARBA" id="ARBA00022692"/>
    </source>
</evidence>
<dbReference type="GO" id="GO:0022857">
    <property type="term" value="F:transmembrane transporter activity"/>
    <property type="evidence" value="ECO:0007669"/>
    <property type="project" value="InterPro"/>
</dbReference>
<keyword evidence="4 6" id="KW-1133">Transmembrane helix</keyword>
<evidence type="ECO:0000256" key="2">
    <source>
        <dbReference type="ARBA" id="ARBA00022448"/>
    </source>
</evidence>
<keyword evidence="3 6" id="KW-0812">Transmembrane</keyword>
<evidence type="ECO:0000256" key="1">
    <source>
        <dbReference type="ARBA" id="ARBA00004141"/>
    </source>
</evidence>
<evidence type="ECO:0000256" key="4">
    <source>
        <dbReference type="ARBA" id="ARBA00022989"/>
    </source>
</evidence>
<feature type="transmembrane region" description="Helical" evidence="6">
    <location>
        <begin position="92"/>
        <end position="112"/>
    </location>
</feature>
<reference evidence="8" key="1">
    <citation type="submission" date="2021-12" db="EMBL/GenBank/DDBJ databases">
        <authorList>
            <person name="Zaccaron A."/>
            <person name="Stergiopoulos I."/>
        </authorList>
    </citation>
    <scope>NUCLEOTIDE SEQUENCE</scope>
    <source>
        <strain evidence="8">Race5_Kim</strain>
    </source>
</reference>
<protein>
    <recommendedName>
        <fullName evidence="7">Major facilitator superfamily (MFS) profile domain-containing protein</fullName>
    </recommendedName>
</protein>
<comment type="subcellular location">
    <subcellularLocation>
        <location evidence="1">Membrane</location>
        <topology evidence="1">Multi-pass membrane protein</topology>
    </subcellularLocation>
</comment>
<feature type="transmembrane region" description="Helical" evidence="6">
    <location>
        <begin position="415"/>
        <end position="436"/>
    </location>
</feature>
<feature type="transmembrane region" description="Helical" evidence="6">
    <location>
        <begin position="331"/>
        <end position="349"/>
    </location>
</feature>
<feature type="transmembrane region" description="Helical" evidence="6">
    <location>
        <begin position="292"/>
        <end position="311"/>
    </location>
</feature>
<keyword evidence="2" id="KW-0813">Transport</keyword>
<dbReference type="InterPro" id="IPR036259">
    <property type="entry name" value="MFS_trans_sf"/>
</dbReference>
<feature type="transmembrane region" description="Helical" evidence="6">
    <location>
        <begin position="356"/>
        <end position="377"/>
    </location>
</feature>
<dbReference type="GeneID" id="71993672"/>
<sequence>MLERSFDEKSVTVCGEASAAEEGITRESFGGLHHEKIVPIERSFTFLTRLVLRKLDLHLFLPLLVLFIFDILDRTNTAISKLGGLTVDLNLTGVQYQTAVAVFFVAYLGLQIPSNIALSRSRPALYLPAAVVIWGGITLCFAALKDYLGIIGARIVLGVAESVFFPRSLLMITSWYKPREAVPRVATLYCGNLIGNGLGGLLAADVLDGLENTGGLVGWRWLYIIEGTGTIVAGLLAFCLLPDFPRSQQPSWLTLQEHRSAQWRMLSPASVEGDENETIAHALKATVTAVKVWALVAVQNMVLTTQTWMPFFPSIMKTLGFENKVTLLLTAPVYFFGVIGVLSNCFIAARTGHRAVLIVWPLAVAIGGNVMLISSTAMPVQDIGMFLMCVGSYSAFTVVQAWVASTIPSSKTKRAVAIAMVKMLGGLSNVYGSYFWPDSDAPRYLPGSLTLLSFAAGGILCTMGLGMHLSLLNRKAAKIEEESGCPQYRYTI</sequence>
<dbReference type="KEGG" id="ffu:CLAFUR5_13794"/>